<proteinExistence type="predicted"/>
<gene>
    <name evidence="2" type="ORF">TWF481_009718</name>
</gene>
<accession>A0AAV9W4M8</accession>
<evidence type="ECO:0000313" key="2">
    <source>
        <dbReference type="EMBL" id="KAK6501899.1"/>
    </source>
</evidence>
<organism evidence="2 3">
    <name type="scientific">Arthrobotrys musiformis</name>
    <dbReference type="NCBI Taxonomy" id="47236"/>
    <lineage>
        <taxon>Eukaryota</taxon>
        <taxon>Fungi</taxon>
        <taxon>Dikarya</taxon>
        <taxon>Ascomycota</taxon>
        <taxon>Pezizomycotina</taxon>
        <taxon>Orbiliomycetes</taxon>
        <taxon>Orbiliales</taxon>
        <taxon>Orbiliaceae</taxon>
        <taxon>Arthrobotrys</taxon>
    </lineage>
</organism>
<dbReference type="AlphaFoldDB" id="A0AAV9W4M8"/>
<comment type="caution">
    <text evidence="2">The sequence shown here is derived from an EMBL/GenBank/DDBJ whole genome shotgun (WGS) entry which is preliminary data.</text>
</comment>
<feature type="region of interest" description="Disordered" evidence="1">
    <location>
        <begin position="32"/>
        <end position="58"/>
    </location>
</feature>
<protein>
    <submittedName>
        <fullName evidence="2">Uncharacterized protein</fullName>
    </submittedName>
</protein>
<evidence type="ECO:0000313" key="3">
    <source>
        <dbReference type="Proteomes" id="UP001370758"/>
    </source>
</evidence>
<feature type="compositionally biased region" description="Basic and acidic residues" evidence="1">
    <location>
        <begin position="32"/>
        <end position="44"/>
    </location>
</feature>
<evidence type="ECO:0000256" key="1">
    <source>
        <dbReference type="SAM" id="MobiDB-lite"/>
    </source>
</evidence>
<reference evidence="2 3" key="1">
    <citation type="submission" date="2023-08" db="EMBL/GenBank/DDBJ databases">
        <authorList>
            <person name="Palmer J.M."/>
        </authorList>
    </citation>
    <scope>NUCLEOTIDE SEQUENCE [LARGE SCALE GENOMIC DNA]</scope>
    <source>
        <strain evidence="2 3">TWF481</strain>
    </source>
</reference>
<name>A0AAV9W4M8_9PEZI</name>
<dbReference type="EMBL" id="JAVHJL010000006">
    <property type="protein sequence ID" value="KAK6501899.1"/>
    <property type="molecule type" value="Genomic_DNA"/>
</dbReference>
<keyword evidence="3" id="KW-1185">Reference proteome</keyword>
<sequence length="112" mass="12352">MSRSAEMSNVAFNRECDCLPIEIAPPDERECLSARGESDFRHSGDTGVQESGADDSQNEDLVAGLALTRTIVIRKLSKTFWTEEWSSKPFLTTTVLGRPMRLAILSSEAGQM</sequence>
<dbReference type="Proteomes" id="UP001370758">
    <property type="component" value="Unassembled WGS sequence"/>
</dbReference>